<keyword evidence="3" id="KW-1185">Reference proteome</keyword>
<sequence length="116" mass="12694">MNPSTELSPDLDLTSPLPPHSGLGACETGCSRLPARPLPVSQAVHTRSIITGLYKYGPEPGRPVSLIEARRVKSRLEVNGAERRTQTAIAEESATRQQKPISSDSKFTRDSRKRTE</sequence>
<evidence type="ECO:0000313" key="2">
    <source>
        <dbReference type="EMBL" id="KAK7478322.1"/>
    </source>
</evidence>
<dbReference type="Proteomes" id="UP001519460">
    <property type="component" value="Unassembled WGS sequence"/>
</dbReference>
<comment type="caution">
    <text evidence="2">The sequence shown here is derived from an EMBL/GenBank/DDBJ whole genome shotgun (WGS) entry which is preliminary data.</text>
</comment>
<evidence type="ECO:0000256" key="1">
    <source>
        <dbReference type="SAM" id="MobiDB-lite"/>
    </source>
</evidence>
<evidence type="ECO:0000313" key="3">
    <source>
        <dbReference type="Proteomes" id="UP001519460"/>
    </source>
</evidence>
<protein>
    <submittedName>
        <fullName evidence="2">Uncharacterized protein</fullName>
    </submittedName>
</protein>
<feature type="compositionally biased region" description="Polar residues" evidence="1">
    <location>
        <begin position="95"/>
        <end position="105"/>
    </location>
</feature>
<gene>
    <name evidence="2" type="ORF">BaRGS_00030474</name>
</gene>
<dbReference type="EMBL" id="JACVVK020000329">
    <property type="protein sequence ID" value="KAK7478322.1"/>
    <property type="molecule type" value="Genomic_DNA"/>
</dbReference>
<feature type="non-terminal residue" evidence="2">
    <location>
        <position position="116"/>
    </location>
</feature>
<reference evidence="2 3" key="1">
    <citation type="journal article" date="2023" name="Sci. Data">
        <title>Genome assembly of the Korean intertidal mud-creeper Batillaria attramentaria.</title>
        <authorList>
            <person name="Patra A.K."/>
            <person name="Ho P.T."/>
            <person name="Jun S."/>
            <person name="Lee S.J."/>
            <person name="Kim Y."/>
            <person name="Won Y.J."/>
        </authorList>
    </citation>
    <scope>NUCLEOTIDE SEQUENCE [LARGE SCALE GENOMIC DNA]</scope>
    <source>
        <strain evidence="2">Wonlab-2016</strain>
    </source>
</reference>
<dbReference type="AlphaFoldDB" id="A0ABD0JUK2"/>
<organism evidence="2 3">
    <name type="scientific">Batillaria attramentaria</name>
    <dbReference type="NCBI Taxonomy" id="370345"/>
    <lineage>
        <taxon>Eukaryota</taxon>
        <taxon>Metazoa</taxon>
        <taxon>Spiralia</taxon>
        <taxon>Lophotrochozoa</taxon>
        <taxon>Mollusca</taxon>
        <taxon>Gastropoda</taxon>
        <taxon>Caenogastropoda</taxon>
        <taxon>Sorbeoconcha</taxon>
        <taxon>Cerithioidea</taxon>
        <taxon>Batillariidae</taxon>
        <taxon>Batillaria</taxon>
    </lineage>
</organism>
<feature type="region of interest" description="Disordered" evidence="1">
    <location>
        <begin position="78"/>
        <end position="116"/>
    </location>
</feature>
<proteinExistence type="predicted"/>
<feature type="region of interest" description="Disordered" evidence="1">
    <location>
        <begin position="1"/>
        <end position="23"/>
    </location>
</feature>
<accession>A0ABD0JUK2</accession>
<feature type="compositionally biased region" description="Basic and acidic residues" evidence="1">
    <location>
        <begin position="106"/>
        <end position="116"/>
    </location>
</feature>
<name>A0ABD0JUK2_9CAEN</name>